<keyword evidence="2" id="KW-1185">Reference proteome</keyword>
<dbReference type="InterPro" id="IPR043136">
    <property type="entry name" value="B30.2/SPRY_sf"/>
</dbReference>
<sequence>MANHLLRSAQETASAGDLSQKARRCQQKLYRTSPKPARRQSLCCRPRQLCEPQVFSPEELEDPPLLALPEGLVGKIWQPRPSPRWRIETKLRDLELCIPTTLPAYSALLHSPLATNCSRMVYVEAENRPRHGEDGIECLMLGFVAGGDRVSKMPGKEQWSIGVQCFDGRLYLNGSVADTIMTRGFKPGQLVGIGLDFAVGDYGGRQTEDNVSTGATSSSIVVEVFVTSDGERIWSRRMHELLKRHEGLSDKGLEGRHDLYAAVGTMGEANVDVSLEKKYWKYVQQAE</sequence>
<dbReference type="EMBL" id="KZ613945">
    <property type="protein sequence ID" value="PMD40966.1"/>
    <property type="molecule type" value="Genomic_DNA"/>
</dbReference>
<evidence type="ECO:0008006" key="3">
    <source>
        <dbReference type="Google" id="ProtNLM"/>
    </source>
</evidence>
<evidence type="ECO:0000313" key="1">
    <source>
        <dbReference type="EMBL" id="PMD40966.1"/>
    </source>
</evidence>
<organism evidence="1 2">
    <name type="scientific">Hyaloscypha variabilis (strain UAMH 11265 / GT02V1 / F)</name>
    <name type="common">Meliniomyces variabilis</name>
    <dbReference type="NCBI Taxonomy" id="1149755"/>
    <lineage>
        <taxon>Eukaryota</taxon>
        <taxon>Fungi</taxon>
        <taxon>Dikarya</taxon>
        <taxon>Ascomycota</taxon>
        <taxon>Pezizomycotina</taxon>
        <taxon>Leotiomycetes</taxon>
        <taxon>Helotiales</taxon>
        <taxon>Hyaloscyphaceae</taxon>
        <taxon>Hyaloscypha</taxon>
        <taxon>Hyaloscypha variabilis</taxon>
    </lineage>
</organism>
<dbReference type="STRING" id="1149755.A0A2J6RR25"/>
<name>A0A2J6RR25_HYAVF</name>
<dbReference type="AlphaFoldDB" id="A0A2J6RR25"/>
<dbReference type="OrthoDB" id="25503at2759"/>
<dbReference type="Proteomes" id="UP000235786">
    <property type="component" value="Unassembled WGS sequence"/>
</dbReference>
<gene>
    <name evidence="1" type="ORF">L207DRAFT_459787</name>
</gene>
<dbReference type="Gene3D" id="2.60.120.920">
    <property type="match status" value="1"/>
</dbReference>
<reference evidence="1 2" key="1">
    <citation type="submission" date="2016-04" db="EMBL/GenBank/DDBJ databases">
        <title>A degradative enzymes factory behind the ericoid mycorrhizal symbiosis.</title>
        <authorList>
            <consortium name="DOE Joint Genome Institute"/>
            <person name="Martino E."/>
            <person name="Morin E."/>
            <person name="Grelet G."/>
            <person name="Kuo A."/>
            <person name="Kohler A."/>
            <person name="Daghino S."/>
            <person name="Barry K."/>
            <person name="Choi C."/>
            <person name="Cichocki N."/>
            <person name="Clum A."/>
            <person name="Copeland A."/>
            <person name="Hainaut M."/>
            <person name="Haridas S."/>
            <person name="Labutti K."/>
            <person name="Lindquist E."/>
            <person name="Lipzen A."/>
            <person name="Khouja H.-R."/>
            <person name="Murat C."/>
            <person name="Ohm R."/>
            <person name="Olson A."/>
            <person name="Spatafora J."/>
            <person name="Veneault-Fourrey C."/>
            <person name="Henrissat B."/>
            <person name="Grigoriev I."/>
            <person name="Martin F."/>
            <person name="Perotto S."/>
        </authorList>
    </citation>
    <scope>NUCLEOTIDE SEQUENCE [LARGE SCALE GENOMIC DNA]</scope>
    <source>
        <strain evidence="1 2">F</strain>
    </source>
</reference>
<evidence type="ECO:0000313" key="2">
    <source>
        <dbReference type="Proteomes" id="UP000235786"/>
    </source>
</evidence>
<protein>
    <recommendedName>
        <fullName evidence="3">SPRY domain-containing protein</fullName>
    </recommendedName>
</protein>
<proteinExistence type="predicted"/>
<accession>A0A2J6RR25</accession>